<dbReference type="AlphaFoldDB" id="A8Q271"/>
<comment type="similarity">
    <text evidence="1">Belongs to the folylpolyglutamate synthase family.</text>
</comment>
<dbReference type="InParanoid" id="A8Q271"/>
<name>A8Q271_MALGO</name>
<dbReference type="FunCoup" id="A8Q271">
    <property type="interactions" value="151"/>
</dbReference>
<evidence type="ECO:0000256" key="6">
    <source>
        <dbReference type="ARBA" id="ARBA00022842"/>
    </source>
</evidence>
<evidence type="ECO:0000256" key="1">
    <source>
        <dbReference type="ARBA" id="ARBA00008276"/>
    </source>
</evidence>
<dbReference type="STRING" id="425265.A8Q271"/>
<keyword evidence="2" id="KW-0436">Ligase</keyword>
<dbReference type="GO" id="GO:0004326">
    <property type="term" value="F:tetrahydrofolylpolyglutamate synthase activity"/>
    <property type="evidence" value="ECO:0007669"/>
    <property type="project" value="InterPro"/>
</dbReference>
<evidence type="ECO:0008006" key="9">
    <source>
        <dbReference type="Google" id="ProtNLM"/>
    </source>
</evidence>
<protein>
    <recommendedName>
        <fullName evidence="9">Mur ligase central domain-containing protein</fullName>
    </recommendedName>
</protein>
<accession>A8Q271</accession>
<evidence type="ECO:0000256" key="3">
    <source>
        <dbReference type="ARBA" id="ARBA00022723"/>
    </source>
</evidence>
<sequence length="524" mass="57050">MDLGLGRVQALLRRVGSPHVRFPVIHVAGTNGKGSTTAYLDAFLTHAVGIRSARFNSPHLITARDSVRINGGEPIDDLTWNMAVRQTCLADARDVPIGATPFELLTVQALLAFTLLPKSQQPDVLLMEVGVGGRLDATNVFPDDHVLASVICPVARDHETILGNSLSDIAREKAGIIKPHGLCVIADQAPVSYCDDTQDSSFDSMPADLASSDILRVLHKMCCMKQARVVYSRVASSSISSSRQTEPHVFEAPIELHVPLYGAHDACLSEDFYAHREPEAHVSVPLEATVARISGASTALQTLWSVAHDTPSGQTIVSDAWHQLRAQIRTHLFESHPDVSKMAIACAARQYRWEGRCEWKSLLDSSGTSIPVLLDGAHNQASALALRQYIDLCIANSNMTSLTITWILGFSNGKDVKGMLHALVKGQKRVSHRFLLVPFSTPVEGMPWIKPFAPDAIVPMVEDMRCNIKSVATYATLKEALDSVTHAKQPTPLASPLRSSPQIVVVCGSLYLVSDYYRAMKSSQ</sequence>
<dbReference type="GO" id="GO:0008841">
    <property type="term" value="F:dihydrofolate synthase activity"/>
    <property type="evidence" value="ECO:0007669"/>
    <property type="project" value="TreeGrafter"/>
</dbReference>
<dbReference type="GeneID" id="5855008"/>
<reference evidence="7 8" key="1">
    <citation type="journal article" date="2007" name="Proc. Natl. Acad. Sci. U.S.A.">
        <title>Dandruff-associated Malassezia genomes reveal convergent and divergent virulence traits shared with plant and human fungal pathogens.</title>
        <authorList>
            <person name="Xu J."/>
            <person name="Saunders C.W."/>
            <person name="Hu P."/>
            <person name="Grant R.A."/>
            <person name="Boekhout T."/>
            <person name="Kuramae E.E."/>
            <person name="Kronstad J.W."/>
            <person name="Deangelis Y.M."/>
            <person name="Reeder N.L."/>
            <person name="Johnstone K.R."/>
            <person name="Leland M."/>
            <person name="Fieno A.M."/>
            <person name="Begley W.M."/>
            <person name="Sun Y."/>
            <person name="Lacey M.P."/>
            <person name="Chaudhary T."/>
            <person name="Keough T."/>
            <person name="Chu L."/>
            <person name="Sears R."/>
            <person name="Yuan B."/>
            <person name="Dawson T.L.Jr."/>
        </authorList>
    </citation>
    <scope>NUCLEOTIDE SEQUENCE [LARGE SCALE GENOMIC DNA]</scope>
    <source>
        <strain evidence="8">ATCC MYA-4612 / CBS 7966</strain>
    </source>
</reference>
<dbReference type="RefSeq" id="XP_001730702.1">
    <property type="nucleotide sequence ID" value="XM_001730650.1"/>
</dbReference>
<evidence type="ECO:0000256" key="5">
    <source>
        <dbReference type="ARBA" id="ARBA00022840"/>
    </source>
</evidence>
<dbReference type="OMA" id="RQYIDLC"/>
<dbReference type="NCBIfam" id="TIGR01499">
    <property type="entry name" value="folC"/>
    <property type="match status" value="1"/>
</dbReference>
<dbReference type="InterPro" id="IPR001645">
    <property type="entry name" value="Folylpolyglutamate_synth"/>
</dbReference>
<dbReference type="GO" id="GO:0005739">
    <property type="term" value="C:mitochondrion"/>
    <property type="evidence" value="ECO:0007669"/>
    <property type="project" value="TreeGrafter"/>
</dbReference>
<comment type="caution">
    <text evidence="7">The sequence shown here is derived from an EMBL/GenBank/DDBJ whole genome shotgun (WGS) entry which is preliminary data.</text>
</comment>
<dbReference type="GO" id="GO:0005829">
    <property type="term" value="C:cytosol"/>
    <property type="evidence" value="ECO:0007669"/>
    <property type="project" value="TreeGrafter"/>
</dbReference>
<keyword evidence="8" id="KW-1185">Reference proteome</keyword>
<dbReference type="UniPathway" id="UPA00850"/>
<organism evidence="7 8">
    <name type="scientific">Malassezia globosa (strain ATCC MYA-4612 / CBS 7966)</name>
    <name type="common">Dandruff-associated fungus</name>
    <dbReference type="NCBI Taxonomy" id="425265"/>
    <lineage>
        <taxon>Eukaryota</taxon>
        <taxon>Fungi</taxon>
        <taxon>Dikarya</taxon>
        <taxon>Basidiomycota</taxon>
        <taxon>Ustilaginomycotina</taxon>
        <taxon>Malasseziomycetes</taxon>
        <taxon>Malasseziales</taxon>
        <taxon>Malasseziaceae</taxon>
        <taxon>Malassezia</taxon>
    </lineage>
</organism>
<dbReference type="PANTHER" id="PTHR11136:SF0">
    <property type="entry name" value="DIHYDROFOLATE SYNTHETASE-RELATED"/>
    <property type="match status" value="1"/>
</dbReference>
<dbReference type="EMBL" id="AAYY01000007">
    <property type="protein sequence ID" value="EDP43488.1"/>
    <property type="molecule type" value="Genomic_DNA"/>
</dbReference>
<dbReference type="PANTHER" id="PTHR11136">
    <property type="entry name" value="FOLYLPOLYGLUTAMATE SYNTHASE-RELATED"/>
    <property type="match status" value="1"/>
</dbReference>
<dbReference type="KEGG" id="mgl:MGL_2156"/>
<dbReference type="GO" id="GO:0046872">
    <property type="term" value="F:metal ion binding"/>
    <property type="evidence" value="ECO:0007669"/>
    <property type="project" value="UniProtKB-KW"/>
</dbReference>
<keyword evidence="6" id="KW-0460">Magnesium</keyword>
<dbReference type="InterPro" id="IPR036615">
    <property type="entry name" value="Mur_ligase_C_dom_sf"/>
</dbReference>
<dbReference type="GO" id="GO:0005524">
    <property type="term" value="F:ATP binding"/>
    <property type="evidence" value="ECO:0007669"/>
    <property type="project" value="UniProtKB-KW"/>
</dbReference>
<gene>
    <name evidence="7" type="ORF">MGL_2156</name>
</gene>
<dbReference type="SUPFAM" id="SSF53623">
    <property type="entry name" value="MurD-like peptide ligases, catalytic domain"/>
    <property type="match status" value="1"/>
</dbReference>
<keyword evidence="5" id="KW-0067">ATP-binding</keyword>
<dbReference type="SUPFAM" id="SSF53244">
    <property type="entry name" value="MurD-like peptide ligases, peptide-binding domain"/>
    <property type="match status" value="1"/>
</dbReference>
<evidence type="ECO:0000313" key="7">
    <source>
        <dbReference type="EMBL" id="EDP43488.1"/>
    </source>
</evidence>
<evidence type="ECO:0000256" key="2">
    <source>
        <dbReference type="ARBA" id="ARBA00022598"/>
    </source>
</evidence>
<dbReference type="Proteomes" id="UP000008837">
    <property type="component" value="Unassembled WGS sequence"/>
</dbReference>
<keyword evidence="4" id="KW-0547">Nucleotide-binding</keyword>
<dbReference type="OrthoDB" id="5212574at2759"/>
<dbReference type="Gene3D" id="3.90.190.20">
    <property type="entry name" value="Mur ligase, C-terminal domain"/>
    <property type="match status" value="1"/>
</dbReference>
<proteinExistence type="inferred from homology"/>
<keyword evidence="3" id="KW-0479">Metal-binding</keyword>
<dbReference type="VEuPathDB" id="FungiDB:MGL_2156"/>
<dbReference type="Gene3D" id="3.40.1190.10">
    <property type="entry name" value="Mur-like, catalytic domain"/>
    <property type="match status" value="1"/>
</dbReference>
<evidence type="ECO:0000256" key="4">
    <source>
        <dbReference type="ARBA" id="ARBA00022741"/>
    </source>
</evidence>
<evidence type="ECO:0000313" key="8">
    <source>
        <dbReference type="Proteomes" id="UP000008837"/>
    </source>
</evidence>
<dbReference type="InterPro" id="IPR036565">
    <property type="entry name" value="Mur-like_cat_sf"/>
</dbReference>